<keyword evidence="1" id="KW-0489">Methyltransferase</keyword>
<dbReference type="AlphaFoldDB" id="A0A2W1NLV1"/>
<keyword evidence="2" id="KW-1185">Reference proteome</keyword>
<gene>
    <name evidence="1" type="ORF">DNU06_16560</name>
</gene>
<dbReference type="EMBL" id="QKSB01000018">
    <property type="protein sequence ID" value="PZE15708.1"/>
    <property type="molecule type" value="Genomic_DNA"/>
</dbReference>
<protein>
    <submittedName>
        <fullName evidence="1">SAM-dependent methyltransferase</fullName>
    </submittedName>
</protein>
<organism evidence="1 2">
    <name type="scientific">Putridiphycobacter roseus</name>
    <dbReference type="NCBI Taxonomy" id="2219161"/>
    <lineage>
        <taxon>Bacteria</taxon>
        <taxon>Pseudomonadati</taxon>
        <taxon>Bacteroidota</taxon>
        <taxon>Flavobacteriia</taxon>
        <taxon>Flavobacteriales</taxon>
        <taxon>Crocinitomicaceae</taxon>
        <taxon>Putridiphycobacter</taxon>
    </lineage>
</organism>
<dbReference type="GO" id="GO:0008168">
    <property type="term" value="F:methyltransferase activity"/>
    <property type="evidence" value="ECO:0007669"/>
    <property type="project" value="UniProtKB-KW"/>
</dbReference>
<evidence type="ECO:0000313" key="1">
    <source>
        <dbReference type="EMBL" id="PZE15708.1"/>
    </source>
</evidence>
<sequence length="251" mass="28734">MFFKQLQFLLQSLIESPKGLNENEIKIISIIESIKGSKNASDIHNRYLTLLENKQYIEVIDLGTGRNNGNRLRRVSDIVKTASILPKYGLLYQSLIKQFNFESAIELGTNFGLGTSYLAKCVDRVLTIEGCPNIAKIAKDTFQTLNLHNITLTVGAFDENLDKTMPYLDKPCLVYIDGNHTYEATLRYYQFFKENAKDGSILVFDDIYWSAGMLQFWKEIEKDPFICIDLRRVGIVQLLPTGKQKAIKRIF</sequence>
<comment type="caution">
    <text evidence="1">The sequence shown here is derived from an EMBL/GenBank/DDBJ whole genome shotgun (WGS) entry which is preliminary data.</text>
</comment>
<keyword evidence="1" id="KW-0808">Transferase</keyword>
<dbReference type="SUPFAM" id="SSF53335">
    <property type="entry name" value="S-adenosyl-L-methionine-dependent methyltransferases"/>
    <property type="match status" value="1"/>
</dbReference>
<evidence type="ECO:0000313" key="2">
    <source>
        <dbReference type="Proteomes" id="UP000249248"/>
    </source>
</evidence>
<proteinExistence type="predicted"/>
<dbReference type="Pfam" id="PF13578">
    <property type="entry name" value="Methyltransf_24"/>
    <property type="match status" value="1"/>
</dbReference>
<dbReference type="Gene3D" id="3.40.50.150">
    <property type="entry name" value="Vaccinia Virus protein VP39"/>
    <property type="match status" value="1"/>
</dbReference>
<dbReference type="InterPro" id="IPR029063">
    <property type="entry name" value="SAM-dependent_MTases_sf"/>
</dbReference>
<dbReference type="Proteomes" id="UP000249248">
    <property type="component" value="Unassembled WGS sequence"/>
</dbReference>
<accession>A0A2W1NLV1</accession>
<dbReference type="OrthoDB" id="5464618at2"/>
<name>A0A2W1NLV1_9FLAO</name>
<dbReference type="RefSeq" id="WP_146239297.1">
    <property type="nucleotide sequence ID" value="NZ_JBHUCU010000013.1"/>
</dbReference>
<dbReference type="GO" id="GO:0032259">
    <property type="term" value="P:methylation"/>
    <property type="evidence" value="ECO:0007669"/>
    <property type="project" value="UniProtKB-KW"/>
</dbReference>
<reference evidence="1 2" key="1">
    <citation type="submission" date="2018-06" db="EMBL/GenBank/DDBJ databases">
        <title>The draft genome sequence of Crocinitomix sp. SM1701.</title>
        <authorList>
            <person name="Zhang X."/>
        </authorList>
    </citation>
    <scope>NUCLEOTIDE SEQUENCE [LARGE SCALE GENOMIC DNA]</scope>
    <source>
        <strain evidence="1 2">SM1701</strain>
    </source>
</reference>